<comment type="similarity">
    <text evidence="1 5 6">Belongs to the eIF-1A family.</text>
</comment>
<comment type="caution">
    <text evidence="9">The sequence shown here is derived from an EMBL/GenBank/DDBJ whole genome shotgun (WGS) entry which is preliminary data.</text>
</comment>
<evidence type="ECO:0000313" key="10">
    <source>
        <dbReference type="Proteomes" id="UP000600363"/>
    </source>
</evidence>
<evidence type="ECO:0000256" key="7">
    <source>
        <dbReference type="RuleBase" id="RU004365"/>
    </source>
</evidence>
<dbReference type="InterPro" id="IPR012340">
    <property type="entry name" value="NA-bd_OB-fold"/>
</dbReference>
<dbReference type="AlphaFoldDB" id="A0A832RWY3"/>
<keyword evidence="3 5" id="KW-0648">Protein biosynthesis</keyword>
<dbReference type="Gene3D" id="2.40.50.140">
    <property type="entry name" value="Nucleic acid-binding proteins"/>
    <property type="match status" value="1"/>
</dbReference>
<dbReference type="PROSITE" id="PS01262">
    <property type="entry name" value="IF1A"/>
    <property type="match status" value="1"/>
</dbReference>
<proteinExistence type="inferred from homology"/>
<evidence type="ECO:0000256" key="5">
    <source>
        <dbReference type="HAMAP-Rule" id="MF_00216"/>
    </source>
</evidence>
<protein>
    <recommendedName>
        <fullName evidence="5">Translation initiation factor 1A</fullName>
        <shortName evidence="5">aIF-1A</shortName>
    </recommendedName>
</protein>
<dbReference type="HAMAP" id="MF_00216">
    <property type="entry name" value="aIF_1A"/>
    <property type="match status" value="1"/>
</dbReference>
<dbReference type="GO" id="GO:0003743">
    <property type="term" value="F:translation initiation factor activity"/>
    <property type="evidence" value="ECO:0007669"/>
    <property type="project" value="UniProtKB-UniRule"/>
</dbReference>
<reference evidence="9" key="1">
    <citation type="journal article" date="2020" name="bioRxiv">
        <title>A rank-normalized archaeal taxonomy based on genome phylogeny resolves widespread incomplete and uneven classifications.</title>
        <authorList>
            <person name="Rinke C."/>
            <person name="Chuvochina M."/>
            <person name="Mussig A.J."/>
            <person name="Chaumeil P.-A."/>
            <person name="Waite D.W."/>
            <person name="Whitman W.B."/>
            <person name="Parks D.H."/>
            <person name="Hugenholtz P."/>
        </authorList>
    </citation>
    <scope>NUCLEOTIDE SEQUENCE</scope>
    <source>
        <strain evidence="9">UBA12518</strain>
    </source>
</reference>
<dbReference type="InterPro" id="IPR001253">
    <property type="entry name" value="TIF_eIF-1A"/>
</dbReference>
<dbReference type="EMBL" id="DUIH01000002">
    <property type="protein sequence ID" value="HIH69044.1"/>
    <property type="molecule type" value="Genomic_DNA"/>
</dbReference>
<dbReference type="GO" id="GO:0003723">
    <property type="term" value="F:RNA binding"/>
    <property type="evidence" value="ECO:0007669"/>
    <property type="project" value="InterPro"/>
</dbReference>
<dbReference type="InterPro" id="IPR006196">
    <property type="entry name" value="RNA-binding_domain_S1_IF1"/>
</dbReference>
<sequence length="101" mass="11976">MKRKNDDVHEELQRVRIPRKGEGEILAIVESMLGSNRVMLKCMDGKMRMGRIPGKMKKRIWVREGDLVIAVPWSFQDEKADIVWRYTGPQVDWLQRMGYMR</sequence>
<dbReference type="RefSeq" id="WP_084174005.1">
    <property type="nucleotide sequence ID" value="NZ_DUIH01000002.1"/>
</dbReference>
<gene>
    <name evidence="9" type="primary">eif1A</name>
    <name evidence="5" type="synonym">eif1a</name>
    <name evidence="9" type="ORF">HA299_00230</name>
</gene>
<evidence type="ECO:0000259" key="8">
    <source>
        <dbReference type="PROSITE" id="PS50832"/>
    </source>
</evidence>
<dbReference type="Proteomes" id="UP000600363">
    <property type="component" value="Unassembled WGS sequence"/>
</dbReference>
<dbReference type="SMART" id="SM00652">
    <property type="entry name" value="eIF1a"/>
    <property type="match status" value="1"/>
</dbReference>
<name>A0A832RWY3_9EURY</name>
<dbReference type="PROSITE" id="PS50832">
    <property type="entry name" value="S1_IF1_TYPE"/>
    <property type="match status" value="1"/>
</dbReference>
<dbReference type="NCBIfam" id="NF003084">
    <property type="entry name" value="PRK04012.1-3"/>
    <property type="match status" value="1"/>
</dbReference>
<dbReference type="CDD" id="cd05793">
    <property type="entry name" value="S1_IF1A"/>
    <property type="match status" value="1"/>
</dbReference>
<dbReference type="InterPro" id="IPR018104">
    <property type="entry name" value="TIF_eIF-1A_CS"/>
</dbReference>
<evidence type="ECO:0000256" key="3">
    <source>
        <dbReference type="ARBA" id="ARBA00022917"/>
    </source>
</evidence>
<keyword evidence="2 5" id="KW-0396">Initiation factor</keyword>
<dbReference type="SUPFAM" id="SSF50249">
    <property type="entry name" value="Nucleic acid-binding proteins"/>
    <property type="match status" value="1"/>
</dbReference>
<evidence type="ECO:0000256" key="6">
    <source>
        <dbReference type="RuleBase" id="RU004364"/>
    </source>
</evidence>
<comment type="function">
    <text evidence="4 5 7">Seems to be required for maximal rate of protein biosynthesis. Enhances ribosome dissociation into subunits and stabilizes the binding of the initiator Met-tRNA(I) to 40 S ribosomal subunits.</text>
</comment>
<dbReference type="NCBIfam" id="TIGR00523">
    <property type="entry name" value="eIF-1A"/>
    <property type="match status" value="1"/>
</dbReference>
<evidence type="ECO:0000313" key="9">
    <source>
        <dbReference type="EMBL" id="HIH69044.1"/>
    </source>
</evidence>
<evidence type="ECO:0000256" key="2">
    <source>
        <dbReference type="ARBA" id="ARBA00022540"/>
    </source>
</evidence>
<dbReference type="PANTHER" id="PTHR21668">
    <property type="entry name" value="EIF-1A"/>
    <property type="match status" value="1"/>
</dbReference>
<accession>A0A832RWY3</accession>
<dbReference type="NCBIfam" id="NF003085">
    <property type="entry name" value="PRK04012.1-5"/>
    <property type="match status" value="1"/>
</dbReference>
<evidence type="ECO:0000256" key="4">
    <source>
        <dbReference type="ARBA" id="ARBA00025502"/>
    </source>
</evidence>
<evidence type="ECO:0000256" key="1">
    <source>
        <dbReference type="ARBA" id="ARBA00007392"/>
    </source>
</evidence>
<feature type="domain" description="S1-like" evidence="8">
    <location>
        <begin position="13"/>
        <end position="87"/>
    </location>
</feature>
<organism evidence="9 10">
    <name type="scientific">Methermicoccus shengliensis</name>
    <dbReference type="NCBI Taxonomy" id="660064"/>
    <lineage>
        <taxon>Archaea</taxon>
        <taxon>Methanobacteriati</taxon>
        <taxon>Methanobacteriota</taxon>
        <taxon>Stenosarchaea group</taxon>
        <taxon>Methanomicrobia</taxon>
        <taxon>Methanosarcinales</taxon>
        <taxon>Methermicoccaceae</taxon>
        <taxon>Methermicoccus</taxon>
    </lineage>
</organism>
<dbReference type="Pfam" id="PF01176">
    <property type="entry name" value="eIF-1a"/>
    <property type="match status" value="1"/>
</dbReference>